<evidence type="ECO:0000313" key="2">
    <source>
        <dbReference type="Proteomes" id="UP000095284"/>
    </source>
</evidence>
<feature type="transmembrane region" description="Helical" evidence="1">
    <location>
        <begin position="138"/>
        <end position="159"/>
    </location>
</feature>
<accession>A0A1I7S2X8</accession>
<feature type="transmembrane region" description="Helical" evidence="1">
    <location>
        <begin position="86"/>
        <end position="105"/>
    </location>
</feature>
<protein>
    <submittedName>
        <fullName evidence="3">Uncharacterized protein</fullName>
    </submittedName>
</protein>
<sequence>MSAYFAGILNNHFEIGSKESCKFRRAKVAVCLTRSLGVMSILTTSTSQQTPSTSHPISSPIFQENDEAYYTCCGLVHVIDLAKSLIFTKIFIFGSLLAASLSTDIAPLIEFGFFLAFGLALLSYAALFLGMRRKRFHLFIPYFFVSFVLIVIAVVHLFVDFLDSANTRDTMSSGRISSFMMQIGLIVFEVYCLLVVWRVFIYVCDARSFEEVEEKRLIKQKMYDNYEIAF</sequence>
<keyword evidence="1" id="KW-0472">Membrane</keyword>
<dbReference type="AlphaFoldDB" id="A0A1I7S2X8"/>
<evidence type="ECO:0000256" key="1">
    <source>
        <dbReference type="SAM" id="Phobius"/>
    </source>
</evidence>
<feature type="transmembrane region" description="Helical" evidence="1">
    <location>
        <begin position="111"/>
        <end position="131"/>
    </location>
</feature>
<feature type="transmembrane region" description="Helical" evidence="1">
    <location>
        <begin position="179"/>
        <end position="200"/>
    </location>
</feature>
<dbReference type="Proteomes" id="UP000095284">
    <property type="component" value="Unplaced"/>
</dbReference>
<organism evidence="2 3">
    <name type="scientific">Bursaphelenchus xylophilus</name>
    <name type="common">Pinewood nematode worm</name>
    <name type="synonym">Aphelenchoides xylophilus</name>
    <dbReference type="NCBI Taxonomy" id="6326"/>
    <lineage>
        <taxon>Eukaryota</taxon>
        <taxon>Metazoa</taxon>
        <taxon>Ecdysozoa</taxon>
        <taxon>Nematoda</taxon>
        <taxon>Chromadorea</taxon>
        <taxon>Rhabditida</taxon>
        <taxon>Tylenchina</taxon>
        <taxon>Tylenchomorpha</taxon>
        <taxon>Aphelenchoidea</taxon>
        <taxon>Aphelenchoididae</taxon>
        <taxon>Bursaphelenchus</taxon>
    </lineage>
</organism>
<name>A0A1I7S2X8_BURXY</name>
<keyword evidence="1" id="KW-1133">Transmembrane helix</keyword>
<reference evidence="3" key="1">
    <citation type="submission" date="2016-11" db="UniProtKB">
        <authorList>
            <consortium name="WormBaseParasite"/>
        </authorList>
    </citation>
    <scope>IDENTIFICATION</scope>
</reference>
<evidence type="ECO:0000313" key="3">
    <source>
        <dbReference type="WBParaSite" id="BXY_0735800.1"/>
    </source>
</evidence>
<keyword evidence="1" id="KW-0812">Transmembrane</keyword>
<dbReference type="WBParaSite" id="BXY_0735800.1">
    <property type="protein sequence ID" value="BXY_0735800.1"/>
    <property type="gene ID" value="BXY_0735800"/>
</dbReference>
<proteinExistence type="predicted"/>